<dbReference type="OrthoDB" id="406489at2759"/>
<dbReference type="InterPro" id="IPR000626">
    <property type="entry name" value="Ubiquitin-like_dom"/>
</dbReference>
<feature type="domain" description="Ubiquitin-like" evidence="2">
    <location>
        <begin position="2"/>
        <end position="77"/>
    </location>
</feature>
<feature type="compositionally biased region" description="Basic residues" evidence="1">
    <location>
        <begin position="290"/>
        <end position="300"/>
    </location>
</feature>
<reference evidence="3" key="1">
    <citation type="submission" date="2021-02" db="EMBL/GenBank/DDBJ databases">
        <authorList>
            <person name="Dougan E. K."/>
            <person name="Rhodes N."/>
            <person name="Thang M."/>
            <person name="Chan C."/>
        </authorList>
    </citation>
    <scope>NUCLEOTIDE SEQUENCE</scope>
</reference>
<dbReference type="EMBL" id="CAJNDS010002074">
    <property type="protein sequence ID" value="CAE7305982.1"/>
    <property type="molecule type" value="Genomic_DNA"/>
</dbReference>
<evidence type="ECO:0000259" key="2">
    <source>
        <dbReference type="PROSITE" id="PS50053"/>
    </source>
</evidence>
<dbReference type="PROSITE" id="PS50053">
    <property type="entry name" value="UBIQUITIN_2"/>
    <property type="match status" value="1"/>
</dbReference>
<evidence type="ECO:0000313" key="3">
    <source>
        <dbReference type="EMBL" id="CAE7305982.1"/>
    </source>
</evidence>
<evidence type="ECO:0000313" key="4">
    <source>
        <dbReference type="Proteomes" id="UP000604046"/>
    </source>
</evidence>
<feature type="region of interest" description="Disordered" evidence="1">
    <location>
        <begin position="281"/>
        <end position="304"/>
    </location>
</feature>
<name>A0A812NSV4_9DINO</name>
<sequence>MPDILLKAAASGAEIATVSIGPLEPVARLRRAAVAAGYGGPPELRCGLRLMFGARVLRDSETLEALGLGDGGAVDVVRMPALEFWRESKIVWSSVKLPLGGPLCEGAVVEQVGRDRLLAFPTRPAWRRYDDNNSLEASPLEDFIGKYEINRFERSDIWLIGANEPFAMEGSTETSSGYISVRRIPLPLPEGQAIHAFHFEDGLATVLMATGLAGEAMEGLKEGMLQKFRLCRVEEEDLRSAHFQPEGAPVPFKFKFPAVADGRDPRVGGYVAAMRNFDWQEGDQSDGRTGKGRGRGSHVRSGHDGLDRCGQLIARLGDQDPNQDVQRAFNFEVCELQEGREPQRLAAWVAKGHINHSCQSLGDRLLLFSGEHAGEDAFYQCIQLIDWQTQEKIREIPLEYEPGYIECEWPRGILSGSTQTFFTCHMTHSYNETVFHFATPEM</sequence>
<proteinExistence type="predicted"/>
<gene>
    <name evidence="3" type="ORF">SNAT2548_LOCUS16079</name>
</gene>
<dbReference type="Proteomes" id="UP000604046">
    <property type="component" value="Unassembled WGS sequence"/>
</dbReference>
<evidence type="ECO:0000256" key="1">
    <source>
        <dbReference type="SAM" id="MobiDB-lite"/>
    </source>
</evidence>
<keyword evidence="4" id="KW-1185">Reference proteome</keyword>
<accession>A0A812NSV4</accession>
<comment type="caution">
    <text evidence="3">The sequence shown here is derived from an EMBL/GenBank/DDBJ whole genome shotgun (WGS) entry which is preliminary data.</text>
</comment>
<protein>
    <recommendedName>
        <fullName evidence="2">Ubiquitin-like domain-containing protein</fullName>
    </recommendedName>
</protein>
<organism evidence="3 4">
    <name type="scientific">Symbiodinium natans</name>
    <dbReference type="NCBI Taxonomy" id="878477"/>
    <lineage>
        <taxon>Eukaryota</taxon>
        <taxon>Sar</taxon>
        <taxon>Alveolata</taxon>
        <taxon>Dinophyceae</taxon>
        <taxon>Suessiales</taxon>
        <taxon>Symbiodiniaceae</taxon>
        <taxon>Symbiodinium</taxon>
    </lineage>
</organism>
<dbReference type="AlphaFoldDB" id="A0A812NSV4"/>